<dbReference type="EMBL" id="JAVLET010000003">
    <property type="protein sequence ID" value="KAL0472683.1"/>
    <property type="molecule type" value="Genomic_DNA"/>
</dbReference>
<organism evidence="1 2">
    <name type="scientific">Neurospora intermedia</name>
    <dbReference type="NCBI Taxonomy" id="5142"/>
    <lineage>
        <taxon>Eukaryota</taxon>
        <taxon>Fungi</taxon>
        <taxon>Dikarya</taxon>
        <taxon>Ascomycota</taxon>
        <taxon>Pezizomycotina</taxon>
        <taxon>Sordariomycetes</taxon>
        <taxon>Sordariomycetidae</taxon>
        <taxon>Sordariales</taxon>
        <taxon>Sordariaceae</taxon>
        <taxon>Neurospora</taxon>
    </lineage>
</organism>
<name>A0ABR3DL91_NEUIN</name>
<proteinExistence type="predicted"/>
<evidence type="ECO:0000313" key="1">
    <source>
        <dbReference type="EMBL" id="KAL0472683.1"/>
    </source>
</evidence>
<accession>A0ABR3DL91</accession>
<feature type="non-terminal residue" evidence="1">
    <location>
        <position position="1"/>
    </location>
</feature>
<reference evidence="1 2" key="1">
    <citation type="submission" date="2023-09" db="EMBL/GenBank/DDBJ databases">
        <title>Multi-omics analysis of a traditional fermented food reveals byproduct-associated fungal strains for waste-to-food upcycling.</title>
        <authorList>
            <consortium name="Lawrence Berkeley National Laboratory"/>
            <person name="Rekdal V.M."/>
            <person name="Villalobos-Escobedo J.M."/>
            <person name="Rodriguez-Valeron N."/>
            <person name="Garcia M.O."/>
            <person name="Vasquez D.P."/>
            <person name="Damayanti I."/>
            <person name="Sorensen P.M."/>
            <person name="Baidoo E.E."/>
            <person name="De Carvalho A.C."/>
            <person name="Riley R."/>
            <person name="Lipzen A."/>
            <person name="He G."/>
            <person name="Yan M."/>
            <person name="Haridas S."/>
            <person name="Daum C."/>
            <person name="Yoshinaga Y."/>
            <person name="Ng V."/>
            <person name="Grigoriev I.V."/>
            <person name="Munk R."/>
            <person name="Nuraida L."/>
            <person name="Wijaya C.H."/>
            <person name="Morales P.-C."/>
            <person name="Keasling J.D."/>
        </authorList>
    </citation>
    <scope>NUCLEOTIDE SEQUENCE [LARGE SCALE GENOMIC DNA]</scope>
    <source>
        <strain evidence="1 2">FGSC 2613</strain>
    </source>
</reference>
<evidence type="ECO:0000313" key="2">
    <source>
        <dbReference type="Proteomes" id="UP001451303"/>
    </source>
</evidence>
<keyword evidence="2" id="KW-1185">Reference proteome</keyword>
<dbReference type="Proteomes" id="UP001451303">
    <property type="component" value="Unassembled WGS sequence"/>
</dbReference>
<sequence>GYFIGFENIYSCIIFIGNLDTSEIIRASTVTFLEEDLVNYEDLGCSSNRDVVKYYIIFLN</sequence>
<gene>
    <name evidence="1" type="ORF">QR685DRAFT_440399</name>
</gene>
<protein>
    <submittedName>
        <fullName evidence="1">Uncharacterized protein</fullName>
    </submittedName>
</protein>
<comment type="caution">
    <text evidence="1">The sequence shown here is derived from an EMBL/GenBank/DDBJ whole genome shotgun (WGS) entry which is preliminary data.</text>
</comment>